<protein>
    <recommendedName>
        <fullName evidence="12">Replication restart protein PriA</fullName>
    </recommendedName>
    <alternativeName>
        <fullName evidence="12">ATP-dependent DNA helicase PriA</fullName>
        <ecNumber evidence="12">5.6.2.4</ecNumber>
    </alternativeName>
    <alternativeName>
        <fullName evidence="12">DNA 3'-5' helicase PriA</fullName>
    </alternativeName>
</protein>
<evidence type="ECO:0000256" key="4">
    <source>
        <dbReference type="ARBA" id="ARBA00022741"/>
    </source>
</evidence>
<keyword evidence="3 12" id="KW-0479">Metal-binding</keyword>
<dbReference type="PANTHER" id="PTHR30580:SF0">
    <property type="entry name" value="PRIMOSOMAL PROTEIN N"/>
    <property type="match status" value="1"/>
</dbReference>
<dbReference type="InterPro" id="IPR005259">
    <property type="entry name" value="PriA"/>
</dbReference>
<dbReference type="CDD" id="cd17929">
    <property type="entry name" value="DEXHc_priA"/>
    <property type="match status" value="1"/>
</dbReference>
<dbReference type="OrthoDB" id="9759544at2"/>
<feature type="binding site" evidence="12">
    <location>
        <position position="490"/>
    </location>
    <ligand>
        <name>Zn(2+)</name>
        <dbReference type="ChEBI" id="CHEBI:29105"/>
        <label>1</label>
    </ligand>
</feature>
<evidence type="ECO:0000256" key="1">
    <source>
        <dbReference type="ARBA" id="ARBA00022515"/>
    </source>
</evidence>
<keyword evidence="10 12" id="KW-0413">Isomerase</keyword>
<dbReference type="GO" id="GO:0006310">
    <property type="term" value="P:DNA recombination"/>
    <property type="evidence" value="ECO:0007669"/>
    <property type="project" value="InterPro"/>
</dbReference>
<feature type="binding site" evidence="12">
    <location>
        <position position="459"/>
    </location>
    <ligand>
        <name>Zn(2+)</name>
        <dbReference type="ChEBI" id="CHEBI:29105"/>
        <label>2</label>
    </ligand>
</feature>
<feature type="binding site" evidence="12">
    <location>
        <position position="480"/>
    </location>
    <ligand>
        <name>Zn(2+)</name>
        <dbReference type="ChEBI" id="CHEBI:29105"/>
        <label>2</label>
    </ligand>
</feature>
<keyword evidence="9 12" id="KW-0238">DNA-binding</keyword>
<comment type="catalytic activity">
    <reaction evidence="11 12">
        <text>ATP + H2O = ADP + phosphate + H(+)</text>
        <dbReference type="Rhea" id="RHEA:13065"/>
        <dbReference type="ChEBI" id="CHEBI:15377"/>
        <dbReference type="ChEBI" id="CHEBI:15378"/>
        <dbReference type="ChEBI" id="CHEBI:30616"/>
        <dbReference type="ChEBI" id="CHEBI:43474"/>
        <dbReference type="ChEBI" id="CHEBI:456216"/>
        <dbReference type="EC" id="5.6.2.4"/>
    </reaction>
</comment>
<dbReference type="InterPro" id="IPR014001">
    <property type="entry name" value="Helicase_ATP-bd"/>
</dbReference>
<dbReference type="SUPFAM" id="SSF52540">
    <property type="entry name" value="P-loop containing nucleoside triphosphate hydrolases"/>
    <property type="match status" value="2"/>
</dbReference>
<proteinExistence type="inferred from homology"/>
<dbReference type="GO" id="GO:0008270">
    <property type="term" value="F:zinc ion binding"/>
    <property type="evidence" value="ECO:0007669"/>
    <property type="project" value="UniProtKB-UniRule"/>
</dbReference>
<feature type="region of interest" description="Disordered" evidence="13">
    <location>
        <begin position="1"/>
        <end position="24"/>
    </location>
</feature>
<evidence type="ECO:0000256" key="2">
    <source>
        <dbReference type="ARBA" id="ARBA00022705"/>
    </source>
</evidence>
<comment type="function">
    <text evidence="12">Initiates the restart of stalled replication forks, which reloads the replicative helicase on sites other than the origin of replication. Recognizes and binds to abandoned replication forks and remodels them to uncover a helicase loading site. Promotes assembly of the primosome at these replication forks.</text>
</comment>
<dbReference type="EMBL" id="VWPK01000032">
    <property type="protein sequence ID" value="KAA5610486.1"/>
    <property type="molecule type" value="Genomic_DNA"/>
</dbReference>
<dbReference type="GO" id="GO:0006269">
    <property type="term" value="P:DNA replication, synthesis of primer"/>
    <property type="evidence" value="ECO:0007669"/>
    <property type="project" value="UniProtKB-KW"/>
</dbReference>
<evidence type="ECO:0000256" key="11">
    <source>
        <dbReference type="ARBA" id="ARBA00048988"/>
    </source>
</evidence>
<keyword evidence="7 12" id="KW-0862">Zinc</keyword>
<dbReference type="Pfam" id="PF17764">
    <property type="entry name" value="PriA_3primeBD"/>
    <property type="match status" value="1"/>
</dbReference>
<dbReference type="SMART" id="SM00487">
    <property type="entry name" value="DEXDc"/>
    <property type="match status" value="1"/>
</dbReference>
<feature type="binding site" evidence="12">
    <location>
        <position position="453"/>
    </location>
    <ligand>
        <name>Zn(2+)</name>
        <dbReference type="ChEBI" id="CHEBI:29105"/>
        <label>1</label>
    </ligand>
</feature>
<evidence type="ECO:0000313" key="16">
    <source>
        <dbReference type="Proteomes" id="UP000325255"/>
    </source>
</evidence>
<feature type="binding site" evidence="12">
    <location>
        <position position="450"/>
    </location>
    <ligand>
        <name>Zn(2+)</name>
        <dbReference type="ChEBI" id="CHEBI:29105"/>
        <label>1</label>
    </ligand>
</feature>
<dbReference type="FunFam" id="3.40.50.300:FF:000489">
    <property type="entry name" value="Primosome assembly protein PriA"/>
    <property type="match status" value="1"/>
</dbReference>
<dbReference type="AlphaFoldDB" id="A0A5M6IQD4"/>
<dbReference type="GO" id="GO:0003677">
    <property type="term" value="F:DNA binding"/>
    <property type="evidence" value="ECO:0007669"/>
    <property type="project" value="UniProtKB-UniRule"/>
</dbReference>
<keyword evidence="1 12" id="KW-0639">Primosome</keyword>
<dbReference type="InterPro" id="IPR041222">
    <property type="entry name" value="PriA_3primeBD"/>
</dbReference>
<dbReference type="EC" id="5.6.2.4" evidence="12"/>
<dbReference type="InterPro" id="IPR040498">
    <property type="entry name" value="PriA_CRR"/>
</dbReference>
<dbReference type="PANTHER" id="PTHR30580">
    <property type="entry name" value="PRIMOSOMAL PROTEIN N"/>
    <property type="match status" value="1"/>
</dbReference>
<feature type="binding site" evidence="12">
    <location>
        <position position="477"/>
    </location>
    <ligand>
        <name>Zn(2+)</name>
        <dbReference type="ChEBI" id="CHEBI:29105"/>
        <label>2</label>
    </ligand>
</feature>
<evidence type="ECO:0000256" key="6">
    <source>
        <dbReference type="ARBA" id="ARBA00022806"/>
    </source>
</evidence>
<dbReference type="NCBIfam" id="NF004070">
    <property type="entry name" value="PRK05580.2-2"/>
    <property type="match status" value="1"/>
</dbReference>
<comment type="cofactor">
    <cofactor evidence="12">
        <name>Zn(2+)</name>
        <dbReference type="ChEBI" id="CHEBI:29105"/>
    </cofactor>
    <text evidence="12">Binds 2 zinc ions per subunit.</text>
</comment>
<gene>
    <name evidence="12" type="primary">priA</name>
    <name evidence="15" type="ORF">F1189_19230</name>
</gene>
<feature type="domain" description="Helicase ATP-binding" evidence="14">
    <location>
        <begin position="223"/>
        <end position="389"/>
    </location>
</feature>
<dbReference type="GO" id="GO:0006302">
    <property type="term" value="P:double-strand break repair"/>
    <property type="evidence" value="ECO:0007669"/>
    <property type="project" value="InterPro"/>
</dbReference>
<evidence type="ECO:0000256" key="7">
    <source>
        <dbReference type="ARBA" id="ARBA00022833"/>
    </source>
</evidence>
<organism evidence="15 16">
    <name type="scientific">Rhodovastum atsumiense</name>
    <dbReference type="NCBI Taxonomy" id="504468"/>
    <lineage>
        <taxon>Bacteria</taxon>
        <taxon>Pseudomonadati</taxon>
        <taxon>Pseudomonadota</taxon>
        <taxon>Alphaproteobacteria</taxon>
        <taxon>Acetobacterales</taxon>
        <taxon>Acetobacteraceae</taxon>
        <taxon>Rhodovastum</taxon>
    </lineage>
</organism>
<comment type="similarity">
    <text evidence="12">Belongs to the helicase family. PriA subfamily.</text>
</comment>
<keyword evidence="4 12" id="KW-0547">Nucleotide-binding</keyword>
<evidence type="ECO:0000256" key="13">
    <source>
        <dbReference type="SAM" id="MobiDB-lite"/>
    </source>
</evidence>
<feature type="binding site" evidence="12">
    <location>
        <position position="462"/>
    </location>
    <ligand>
        <name>Zn(2+)</name>
        <dbReference type="ChEBI" id="CHEBI:29105"/>
        <label>2</label>
    </ligand>
</feature>
<comment type="caution">
    <text evidence="15">The sequence shown here is derived from an EMBL/GenBank/DDBJ whole genome shotgun (WGS) entry which is preliminary data.</text>
</comment>
<keyword evidence="5 12" id="KW-0378">Hydrolase</keyword>
<accession>A0A5M6IQD4</accession>
<evidence type="ECO:0000259" key="14">
    <source>
        <dbReference type="PROSITE" id="PS51192"/>
    </source>
</evidence>
<evidence type="ECO:0000256" key="9">
    <source>
        <dbReference type="ARBA" id="ARBA00023125"/>
    </source>
</evidence>
<evidence type="ECO:0000256" key="10">
    <source>
        <dbReference type="ARBA" id="ARBA00023235"/>
    </source>
</evidence>
<dbReference type="Pfam" id="PF00270">
    <property type="entry name" value="DEAD"/>
    <property type="match status" value="1"/>
</dbReference>
<reference evidence="15 16" key="1">
    <citation type="submission" date="2019-09" db="EMBL/GenBank/DDBJ databases">
        <title>Genome sequence of Rhodovastum atsumiense, a diverse member of the Acetobacteraceae family of non-sulfur purple photosynthetic bacteria.</title>
        <authorList>
            <person name="Meyer T."/>
            <person name="Kyndt J."/>
        </authorList>
    </citation>
    <scope>NUCLEOTIDE SEQUENCE [LARGE SCALE GENOMIC DNA]</scope>
    <source>
        <strain evidence="15 16">DSM 21279</strain>
    </source>
</reference>
<dbReference type="HAMAP" id="MF_00983">
    <property type="entry name" value="PriA"/>
    <property type="match status" value="1"/>
</dbReference>
<dbReference type="InterPro" id="IPR042115">
    <property type="entry name" value="PriA_3primeBD_sf"/>
</dbReference>
<dbReference type="GO" id="GO:0006270">
    <property type="term" value="P:DNA replication initiation"/>
    <property type="evidence" value="ECO:0007669"/>
    <property type="project" value="TreeGrafter"/>
</dbReference>
<name>A0A5M6IQD4_9PROT</name>
<evidence type="ECO:0000313" key="15">
    <source>
        <dbReference type="EMBL" id="KAA5610486.1"/>
    </source>
</evidence>
<dbReference type="NCBIfam" id="TIGR00595">
    <property type="entry name" value="priA"/>
    <property type="match status" value="1"/>
</dbReference>
<dbReference type="GO" id="GO:0005524">
    <property type="term" value="F:ATP binding"/>
    <property type="evidence" value="ECO:0007669"/>
    <property type="project" value="UniProtKB-UniRule"/>
</dbReference>
<sequence>MDRKRGRQDALPIAPPASGSTPQRRVPVLLPYPFAGPFDYRVPAGLEVAPGDLVLVPLNRREEVGVVWDGPADGTVGDNRLRPVSALIDGPPMRADLRRLIDWIASYTLAPPGDVLAMALRVNALRPDPVPVGWCLAAPLPETRLTEPRRRVLDALAGGGMAGAELCRVAGVSPGVLRAMAEAGLLLPCAVPRPVPFERPAPDHPGPQLSPGQEAAATALREAVRARGFSVTLLDGVTGSGKTEVYLEAVADCLRIGRQALVLLPEIALSAQWLDRFTRRFGVAPAIWHSDLTAKLRRTTWRAVAAGEAPVVVGARSALFLPFPDLGLVVVDEEHETAFKQEDGVVYHARDMAVVRARLCEAPAVLVSATPSLETVANVEAGRYRRVHLPSRHGGASLPGIVLVDLRVTPPERGRFLSPPLVEAVRATFARNEQAMLFLNRRGYAPLTLCRACGHRIQCPNCTAWLVEHRARRELQCHHCGHATEIPARCPECGAEHSLAPVGPGVERITEEAAALFPDVRRLVMASDTLPGPHASAEAARAIAAREVDLIIGTQIVAKGWHFPHLTLVGVVDADLGLAGGDLRAAERTVQLLHQVAGRAGRAEAPGRVLLQTFSPEHPVMQALLSGDLAEFMAREAAQRRPGNWPPYGRLAALIVSADTAEAADVTARDLGRAAPTGEGIVVLGPAPAPLSILRGRHRRRLLLKTRRDIAVQPLLRDWLAAVPVRGSVRVDVDVDPVSFL</sequence>
<dbReference type="Gene3D" id="3.40.50.300">
    <property type="entry name" value="P-loop containing nucleotide triphosphate hydrolases"/>
    <property type="match status" value="2"/>
</dbReference>
<evidence type="ECO:0000256" key="8">
    <source>
        <dbReference type="ARBA" id="ARBA00022840"/>
    </source>
</evidence>
<keyword evidence="8 12" id="KW-0067">ATP-binding</keyword>
<dbReference type="GO" id="GO:0043138">
    <property type="term" value="F:3'-5' DNA helicase activity"/>
    <property type="evidence" value="ECO:0007669"/>
    <property type="project" value="UniProtKB-EC"/>
</dbReference>
<keyword evidence="16" id="KW-1185">Reference proteome</keyword>
<feature type="binding site" evidence="12">
    <location>
        <position position="493"/>
    </location>
    <ligand>
        <name>Zn(2+)</name>
        <dbReference type="ChEBI" id="CHEBI:29105"/>
        <label>1</label>
    </ligand>
</feature>
<dbReference type="Pfam" id="PF18074">
    <property type="entry name" value="PriA_C"/>
    <property type="match status" value="1"/>
</dbReference>
<dbReference type="PROSITE" id="PS51192">
    <property type="entry name" value="HELICASE_ATP_BIND_1"/>
    <property type="match status" value="1"/>
</dbReference>
<comment type="subunit">
    <text evidence="12">Component of the replication restart primosome.</text>
</comment>
<comment type="catalytic activity">
    <reaction evidence="12">
        <text>Couples ATP hydrolysis with the unwinding of duplex DNA by translocating in the 3'-5' direction.</text>
        <dbReference type="EC" id="5.6.2.4"/>
    </reaction>
</comment>
<evidence type="ECO:0000256" key="3">
    <source>
        <dbReference type="ARBA" id="ARBA00022723"/>
    </source>
</evidence>
<evidence type="ECO:0000256" key="5">
    <source>
        <dbReference type="ARBA" id="ARBA00022801"/>
    </source>
</evidence>
<dbReference type="Proteomes" id="UP000325255">
    <property type="component" value="Unassembled WGS sequence"/>
</dbReference>
<dbReference type="RefSeq" id="WP_150042491.1">
    <property type="nucleotide sequence ID" value="NZ_OW485601.1"/>
</dbReference>
<dbReference type="GO" id="GO:1990077">
    <property type="term" value="C:primosome complex"/>
    <property type="evidence" value="ECO:0007669"/>
    <property type="project" value="UniProtKB-UniRule"/>
</dbReference>
<dbReference type="Gene3D" id="3.40.1440.60">
    <property type="entry name" value="PriA, 3(prime) DNA-binding domain"/>
    <property type="match status" value="1"/>
</dbReference>
<keyword evidence="6 12" id="KW-0347">Helicase</keyword>
<keyword evidence="2 12" id="KW-0235">DNA replication</keyword>
<evidence type="ECO:0000256" key="12">
    <source>
        <dbReference type="HAMAP-Rule" id="MF_00983"/>
    </source>
</evidence>
<dbReference type="GO" id="GO:0016887">
    <property type="term" value="F:ATP hydrolysis activity"/>
    <property type="evidence" value="ECO:0007669"/>
    <property type="project" value="RHEA"/>
</dbReference>
<dbReference type="InterPro" id="IPR011545">
    <property type="entry name" value="DEAD/DEAH_box_helicase_dom"/>
</dbReference>
<dbReference type="InterPro" id="IPR041236">
    <property type="entry name" value="PriA_C"/>
</dbReference>
<dbReference type="InterPro" id="IPR027417">
    <property type="entry name" value="P-loop_NTPase"/>
</dbReference>
<dbReference type="Pfam" id="PF18319">
    <property type="entry name" value="Zn_ribbon_PriA"/>
    <property type="match status" value="1"/>
</dbReference>